<feature type="transmembrane region" description="Helical" evidence="1">
    <location>
        <begin position="99"/>
        <end position="117"/>
    </location>
</feature>
<protein>
    <recommendedName>
        <fullName evidence="4">Glycosyltransferase RgtA/B/C/D-like domain-containing protein</fullName>
    </recommendedName>
</protein>
<feature type="transmembrane region" description="Helical" evidence="1">
    <location>
        <begin position="123"/>
        <end position="140"/>
    </location>
</feature>
<keyword evidence="1" id="KW-0472">Membrane</keyword>
<evidence type="ECO:0008006" key="4">
    <source>
        <dbReference type="Google" id="ProtNLM"/>
    </source>
</evidence>
<dbReference type="KEGG" id="vab:WPS_01470"/>
<reference evidence="2 3" key="1">
    <citation type="journal article" date="2022" name="ISME Commun">
        <title>Vulcanimicrobium alpinus gen. nov. sp. nov., the first cultivated representative of the candidate phylum 'Eremiobacterota', is a metabolically versatile aerobic anoxygenic phototroph.</title>
        <authorList>
            <person name="Yabe S."/>
            <person name="Muto K."/>
            <person name="Abe K."/>
            <person name="Yokota A."/>
            <person name="Staudigel H."/>
            <person name="Tebo B.M."/>
        </authorList>
    </citation>
    <scope>NUCLEOTIDE SEQUENCE [LARGE SCALE GENOMIC DNA]</scope>
    <source>
        <strain evidence="2 3">WC8-2</strain>
    </source>
</reference>
<accession>A0AAN2C8B9</accession>
<feature type="transmembrane region" description="Helical" evidence="1">
    <location>
        <begin position="152"/>
        <end position="172"/>
    </location>
</feature>
<sequence>MTWLVALLAGVAVTPQRALLARRELWAAVALAVALALPSVLWQAAHGFPFAELVAAARDKNAAIVAPLFVLNQILVMNPLFAPLWIAGLVAPFVRRDLAPMRFLGIAYVAVLALNLAGHGKDYYVAAAYPALFATGAIAFERVVRSALARGIVLAAAVALSAIAAPTSLAILDPVSLQAYIARFHLASQQQEKSFAGTALPQNFADQLGWRDFVREVGTAYASLPPDVRAHTAILVANYGEASALDLYGAPFGLPPALSPHNQFYLWGLRGQTPAAVLRVTRDVGGLRAHCGGVRVFGTTFSRWAMNYENGKTIALCTRPAPRLAEWWPELKNFS</sequence>
<keyword evidence="3" id="KW-1185">Reference proteome</keyword>
<dbReference type="Proteomes" id="UP001317532">
    <property type="component" value="Chromosome"/>
</dbReference>
<evidence type="ECO:0000256" key="1">
    <source>
        <dbReference type="SAM" id="Phobius"/>
    </source>
</evidence>
<evidence type="ECO:0000313" key="3">
    <source>
        <dbReference type="Proteomes" id="UP001317532"/>
    </source>
</evidence>
<proteinExistence type="predicted"/>
<dbReference type="AlphaFoldDB" id="A0AAN2C8B9"/>
<organism evidence="2 3">
    <name type="scientific">Vulcanimicrobium alpinum</name>
    <dbReference type="NCBI Taxonomy" id="3016050"/>
    <lineage>
        <taxon>Bacteria</taxon>
        <taxon>Bacillati</taxon>
        <taxon>Vulcanimicrobiota</taxon>
        <taxon>Vulcanimicrobiia</taxon>
        <taxon>Vulcanimicrobiales</taxon>
        <taxon>Vulcanimicrobiaceae</taxon>
        <taxon>Vulcanimicrobium</taxon>
    </lineage>
</organism>
<name>A0AAN2C8B9_UNVUL</name>
<dbReference type="EMBL" id="AP025523">
    <property type="protein sequence ID" value="BDE04871.1"/>
    <property type="molecule type" value="Genomic_DNA"/>
</dbReference>
<evidence type="ECO:0000313" key="2">
    <source>
        <dbReference type="EMBL" id="BDE04871.1"/>
    </source>
</evidence>
<gene>
    <name evidence="2" type="ORF">WPS_01470</name>
</gene>
<dbReference type="RefSeq" id="WP_317995960.1">
    <property type="nucleotide sequence ID" value="NZ_AP025523.1"/>
</dbReference>
<keyword evidence="1" id="KW-0812">Transmembrane</keyword>
<feature type="transmembrane region" description="Helical" evidence="1">
    <location>
        <begin position="64"/>
        <end position="87"/>
    </location>
</feature>
<feature type="transmembrane region" description="Helical" evidence="1">
    <location>
        <begin position="25"/>
        <end position="44"/>
    </location>
</feature>
<keyword evidence="1" id="KW-1133">Transmembrane helix</keyword>